<gene>
    <name evidence="2" type="ORF">HINF_LOCUS52247</name>
    <name evidence="1" type="ORF">HINF_LOCUS8853</name>
</gene>
<organism evidence="1">
    <name type="scientific">Hexamita inflata</name>
    <dbReference type="NCBI Taxonomy" id="28002"/>
    <lineage>
        <taxon>Eukaryota</taxon>
        <taxon>Metamonada</taxon>
        <taxon>Diplomonadida</taxon>
        <taxon>Hexamitidae</taxon>
        <taxon>Hexamitinae</taxon>
        <taxon>Hexamita</taxon>
    </lineage>
</organism>
<evidence type="ECO:0000313" key="3">
    <source>
        <dbReference type="Proteomes" id="UP001642409"/>
    </source>
</evidence>
<name>A0AA86TSY8_9EUKA</name>
<dbReference type="AlphaFoldDB" id="A0AA86TSY8"/>
<dbReference type="EMBL" id="CAXDID020000259">
    <property type="protein sequence ID" value="CAL6066282.1"/>
    <property type="molecule type" value="Genomic_DNA"/>
</dbReference>
<proteinExistence type="predicted"/>
<evidence type="ECO:0000313" key="2">
    <source>
        <dbReference type="EMBL" id="CAL6066282.1"/>
    </source>
</evidence>
<accession>A0AA86TSY8</accession>
<reference evidence="2 3" key="2">
    <citation type="submission" date="2024-07" db="EMBL/GenBank/DDBJ databases">
        <authorList>
            <person name="Akdeniz Z."/>
        </authorList>
    </citation>
    <scope>NUCLEOTIDE SEQUENCE [LARGE SCALE GENOMIC DNA]</scope>
</reference>
<evidence type="ECO:0000313" key="1">
    <source>
        <dbReference type="EMBL" id="CAI9921208.1"/>
    </source>
</evidence>
<protein>
    <submittedName>
        <fullName evidence="2">Hypothetical_protein</fullName>
    </submittedName>
</protein>
<keyword evidence="3" id="KW-1185">Reference proteome</keyword>
<sequence length="710" mass="84341">MKYLTKLKNIKQSIQNEEINILDQPLVHISLTENDKPLKKNEQIFQSELVYEKINEYDKKYIAQYVQKHKNLTVEQTASFLSRSNYFKGKDISKQYLSDIITHLKLQQQDTIDVKEAELETQARSNTELINEHKTQIQTYIQEYTVQNSAKADQKTQEKSANSNLQQDHHVIQQISDDKCQILQNQYTQIYKAGLFQILQQDYSQKTPKELCQLIQQLTQDQKILFWQFVQSNFIPQSSMINIKQYYKSSYQHVMYTDTLSDIDKEEIIKRIEGQLWDFKLQQLTQLLMQTQFKQRDIFPQQVLRFIANIKYSSVNKNNKTVDQPKEQDTNTKFMKEAIYKANISSQTVVHSVSSENKKLLKKNEFKPKLISDKINTVCMQYIVQYVQKHSYRTVEQTASFLSRSNYFKGKDISKQYLSDIITHLKLQQQETINNVKEAKQETQVGNTDFINEDDKAYIDKYIQEHKQLTSGKITQYIIKSRFKRRQVTKQQLIEFIKSIRDNNQNQTEINDGQLEQVHQVSNYDELNKSKNTEQQKLVLEAENMLFNNQDEIKSQIFNAKNNTLKKKQLNFKEQAQQQRDYFTILYKQSLNQVLKKDFSNQLAPELYQTITSLDSTQSQQFWDNLVSLVNPQRSVSYLILYFKSCYFRVQFTQILNINDRQEIQNIIQSNPTLTRQQIQELLIQQFSNRDICPKDIKKYLSRNYKKFKK</sequence>
<comment type="caution">
    <text evidence="1">The sequence shown here is derived from an EMBL/GenBank/DDBJ whole genome shotgun (WGS) entry which is preliminary data.</text>
</comment>
<dbReference type="EMBL" id="CATOUU010000217">
    <property type="protein sequence ID" value="CAI9921208.1"/>
    <property type="molecule type" value="Genomic_DNA"/>
</dbReference>
<dbReference type="Proteomes" id="UP001642409">
    <property type="component" value="Unassembled WGS sequence"/>
</dbReference>
<reference evidence="1" key="1">
    <citation type="submission" date="2023-06" db="EMBL/GenBank/DDBJ databases">
        <authorList>
            <person name="Kurt Z."/>
        </authorList>
    </citation>
    <scope>NUCLEOTIDE SEQUENCE</scope>
</reference>